<dbReference type="EMBL" id="CP017174">
    <property type="protein sequence ID" value="QDE66949.1"/>
    <property type="molecule type" value="Genomic_DNA"/>
</dbReference>
<feature type="compositionally biased region" description="Basic and acidic residues" evidence="1">
    <location>
        <begin position="39"/>
        <end position="53"/>
    </location>
</feature>
<proteinExistence type="predicted"/>
<evidence type="ECO:0000313" key="3">
    <source>
        <dbReference type="Proteomes" id="UP000320179"/>
    </source>
</evidence>
<feature type="region of interest" description="Disordered" evidence="1">
    <location>
        <begin position="1"/>
        <end position="74"/>
    </location>
</feature>
<dbReference type="Proteomes" id="UP000320179">
    <property type="component" value="Chromosome"/>
</dbReference>
<evidence type="ECO:0000313" key="2">
    <source>
        <dbReference type="EMBL" id="QDE66949.1"/>
    </source>
</evidence>
<name>A0AAE6FXG1_MYXXA</name>
<dbReference type="AlphaFoldDB" id="A0AAE6FXG1"/>
<evidence type="ECO:0000256" key="1">
    <source>
        <dbReference type="SAM" id="MobiDB-lite"/>
    </source>
</evidence>
<gene>
    <name evidence="2" type="ORF">BHS09_07955</name>
</gene>
<organism evidence="2 3">
    <name type="scientific">Myxococcus xanthus</name>
    <dbReference type="NCBI Taxonomy" id="34"/>
    <lineage>
        <taxon>Bacteria</taxon>
        <taxon>Pseudomonadati</taxon>
        <taxon>Myxococcota</taxon>
        <taxon>Myxococcia</taxon>
        <taxon>Myxococcales</taxon>
        <taxon>Cystobacterineae</taxon>
        <taxon>Myxococcaceae</taxon>
        <taxon>Myxococcus</taxon>
    </lineage>
</organism>
<protein>
    <submittedName>
        <fullName evidence="2">Uncharacterized protein</fullName>
    </submittedName>
</protein>
<reference evidence="2 3" key="1">
    <citation type="journal article" date="2019" name="Science">
        <title>Social genes are selection hotspots in kin groups of a soil microbe.</title>
        <authorList>
            <person name="Wielgoss S."/>
            <person name="Wolfensberger R."/>
            <person name="Sun L."/>
            <person name="Fiegna F."/>
            <person name="Velicer G.J."/>
        </authorList>
    </citation>
    <scope>NUCLEOTIDE SEQUENCE [LARGE SCALE GENOMIC DNA]</scope>
    <source>
        <strain evidence="2 3">MC3.5.9c15</strain>
    </source>
</reference>
<sequence>MVQPAVVEETSDTWDPLMVRPVSMEASDDDTFPEPSPTHADKQPSKTDIRETFRQPQFVDGGPPRAANDDGPPDILTLGGAYFQRAELSASRGGPGTPLTPVLPSLADLYLDINPSEQIRGFVRGRLLYDPLDMQFSTPKSVLDQFWFRFGLAHRVFITAGRQQVRWGSSRIWNPTDFLQAPNPRPLDPVDLRTGVDMLKVNVPWEEMASSLWLIATADLNGPEDRPIRYGGALRAEVVLGPSELALSAAFQQGRRPRYGIDWSVGLGPFDLNAEMALLQDLPARLWERGEAGYVERPFGGPKPQVSGGIKGTFRVADVYRTIIRLEGFYNSLGTDDRAQLTWQRSTADYRPLFFGRAYGMALVSIDRRSQFEPRLTLTALTNLSDPSMLGRIDFDIAVLRDVVAQLFVEAPLGPRGTEFRFQPDASVVEIPPMGLPLFRTGVSVYIKM</sequence>
<accession>A0AAE6FXG1</accession>